<name>A0A433TIL7_ELYCH</name>
<feature type="non-terminal residue" evidence="1">
    <location>
        <position position="1"/>
    </location>
</feature>
<accession>A0A433TIL7</accession>
<keyword evidence="2" id="KW-1185">Reference proteome</keyword>
<evidence type="ECO:0008006" key="3">
    <source>
        <dbReference type="Google" id="ProtNLM"/>
    </source>
</evidence>
<dbReference type="Gene3D" id="2.120.10.30">
    <property type="entry name" value="TolB, C-terminal domain"/>
    <property type="match status" value="1"/>
</dbReference>
<evidence type="ECO:0000313" key="2">
    <source>
        <dbReference type="Proteomes" id="UP000271974"/>
    </source>
</evidence>
<dbReference type="PANTHER" id="PTHR46513">
    <property type="entry name" value="VITELLOGENIN RECEPTOR-LIKE PROTEIN-RELATED-RELATED"/>
    <property type="match status" value="1"/>
</dbReference>
<dbReference type="SMART" id="SM00135">
    <property type="entry name" value="LY"/>
    <property type="match status" value="3"/>
</dbReference>
<dbReference type="SUPFAM" id="SSF63825">
    <property type="entry name" value="YWTD domain"/>
    <property type="match status" value="1"/>
</dbReference>
<dbReference type="AlphaFoldDB" id="A0A433TIL7"/>
<feature type="non-terminal residue" evidence="1">
    <location>
        <position position="230"/>
    </location>
</feature>
<dbReference type="EMBL" id="RQTK01000337">
    <property type="protein sequence ID" value="RUS81442.1"/>
    <property type="molecule type" value="Genomic_DNA"/>
</dbReference>
<reference evidence="1 2" key="1">
    <citation type="submission" date="2019-01" db="EMBL/GenBank/DDBJ databases">
        <title>A draft genome assembly of the solar-powered sea slug Elysia chlorotica.</title>
        <authorList>
            <person name="Cai H."/>
            <person name="Li Q."/>
            <person name="Fang X."/>
            <person name="Li J."/>
            <person name="Curtis N.E."/>
            <person name="Altenburger A."/>
            <person name="Shibata T."/>
            <person name="Feng M."/>
            <person name="Maeda T."/>
            <person name="Schwartz J.A."/>
            <person name="Shigenobu S."/>
            <person name="Lundholm N."/>
            <person name="Nishiyama T."/>
            <person name="Yang H."/>
            <person name="Hasebe M."/>
            <person name="Li S."/>
            <person name="Pierce S.K."/>
            <person name="Wang J."/>
        </authorList>
    </citation>
    <scope>NUCLEOTIDE SEQUENCE [LARGE SCALE GENOMIC DNA]</scope>
    <source>
        <strain evidence="1">EC2010</strain>
        <tissue evidence="1">Whole organism of an adult</tissue>
    </source>
</reference>
<dbReference type="STRING" id="188477.A0A433TIL7"/>
<dbReference type="OrthoDB" id="5958943at2759"/>
<comment type="caution">
    <text evidence="1">The sequence shown here is derived from an EMBL/GenBank/DDBJ whole genome shotgun (WGS) entry which is preliminary data.</text>
</comment>
<evidence type="ECO:0000313" key="1">
    <source>
        <dbReference type="EMBL" id="RUS81442.1"/>
    </source>
</evidence>
<dbReference type="PANTHER" id="PTHR46513:SF13">
    <property type="entry name" value="EGF-LIKE DOMAIN-CONTAINING PROTEIN"/>
    <property type="match status" value="1"/>
</dbReference>
<sequence length="230" mass="25513">RQLYFTNEGSTKPGLDGATYDWRRVERISLDKTWRMTVITDINEPRGLALDLTESMLFYLDKEKVKKSLLDGSDLKVILDGKLRDPNGLSFDEGHLYVTDSAEKNKSSSAQLLRLNVATGDRGDDWVPHKLSNNVSTPKGLAVHGDTLYYSDWSAEDPSTGSIKSFSIRFGVDNNVILSGMRPTGLHYSPLARRKQDSMEEWCAANTKCSNGCTKKIGTAPTCICPDQTA</sequence>
<proteinExistence type="predicted"/>
<protein>
    <recommendedName>
        <fullName evidence="3">EGF-like domain-containing protein</fullName>
    </recommendedName>
</protein>
<gene>
    <name evidence="1" type="ORF">EGW08_010782</name>
</gene>
<dbReference type="InterPro" id="IPR000033">
    <property type="entry name" value="LDLR_classB_rpt"/>
</dbReference>
<dbReference type="Proteomes" id="UP000271974">
    <property type="component" value="Unassembled WGS sequence"/>
</dbReference>
<dbReference type="InterPro" id="IPR050778">
    <property type="entry name" value="Cueball_EGF_LRP_Nidogen"/>
</dbReference>
<dbReference type="InterPro" id="IPR011042">
    <property type="entry name" value="6-blade_b-propeller_TolB-like"/>
</dbReference>
<organism evidence="1 2">
    <name type="scientific">Elysia chlorotica</name>
    <name type="common">Eastern emerald elysia</name>
    <name type="synonym">Sea slug</name>
    <dbReference type="NCBI Taxonomy" id="188477"/>
    <lineage>
        <taxon>Eukaryota</taxon>
        <taxon>Metazoa</taxon>
        <taxon>Spiralia</taxon>
        <taxon>Lophotrochozoa</taxon>
        <taxon>Mollusca</taxon>
        <taxon>Gastropoda</taxon>
        <taxon>Heterobranchia</taxon>
        <taxon>Euthyneura</taxon>
        <taxon>Panpulmonata</taxon>
        <taxon>Sacoglossa</taxon>
        <taxon>Placobranchoidea</taxon>
        <taxon>Plakobranchidae</taxon>
        <taxon>Elysia</taxon>
    </lineage>
</organism>